<proteinExistence type="predicted"/>
<accession>A0A0F9FHN6</accession>
<reference evidence="1" key="1">
    <citation type="journal article" date="2015" name="Nature">
        <title>Complex archaea that bridge the gap between prokaryotes and eukaryotes.</title>
        <authorList>
            <person name="Spang A."/>
            <person name="Saw J.H."/>
            <person name="Jorgensen S.L."/>
            <person name="Zaremba-Niedzwiedzka K."/>
            <person name="Martijn J."/>
            <person name="Lind A.E."/>
            <person name="van Eijk R."/>
            <person name="Schleper C."/>
            <person name="Guy L."/>
            <person name="Ettema T.J."/>
        </authorList>
    </citation>
    <scope>NUCLEOTIDE SEQUENCE</scope>
</reference>
<organism evidence="1">
    <name type="scientific">marine sediment metagenome</name>
    <dbReference type="NCBI Taxonomy" id="412755"/>
    <lineage>
        <taxon>unclassified sequences</taxon>
        <taxon>metagenomes</taxon>
        <taxon>ecological metagenomes</taxon>
    </lineage>
</organism>
<gene>
    <name evidence="1" type="ORF">LCGC14_1950070</name>
</gene>
<sequence>MPTEEGLYTEPHEAVDVASCAATVNTWVHDGALLHVNVGGATGAEDIPVSGPFMGRAS</sequence>
<dbReference type="AlphaFoldDB" id="A0A0F9FHN6"/>
<name>A0A0F9FHN6_9ZZZZ</name>
<comment type="caution">
    <text evidence="1">The sequence shown here is derived from an EMBL/GenBank/DDBJ whole genome shotgun (WGS) entry which is preliminary data.</text>
</comment>
<evidence type="ECO:0000313" key="1">
    <source>
        <dbReference type="EMBL" id="KKL85904.1"/>
    </source>
</evidence>
<dbReference type="EMBL" id="LAZR01021270">
    <property type="protein sequence ID" value="KKL85904.1"/>
    <property type="molecule type" value="Genomic_DNA"/>
</dbReference>
<protein>
    <submittedName>
        <fullName evidence="1">Uncharacterized protein</fullName>
    </submittedName>
</protein>